<name>A0A4R6T3D9_9BACT</name>
<evidence type="ECO:0000256" key="1">
    <source>
        <dbReference type="SAM" id="Phobius"/>
    </source>
</evidence>
<comment type="caution">
    <text evidence="2">The sequence shown here is derived from an EMBL/GenBank/DDBJ whole genome shotgun (WGS) entry which is preliminary data.</text>
</comment>
<sequence length="328" mass="36547">MRSSFILGIVFLCMIASQLAWGHEIRPAFLQIQEKSPGKFGVFWKVPRTVDKVLDIQPKFESNFTLNQTQEPRLLEAFMLYSYELQGESSLENSELSIENLKETGIDALVDIRFLDGRHYTFLLQPTSNAVWIPEKSSKLQVAKTYLIFGIEHILLGYDHLLFVLALIMISSAWKKLIKTITAFTLSHSITLSISALGYTALPGAPVETVIALSIVFLALEVLKFQGGKPTLTSEKPWLVAFIFGLLHGFGFAGALSEIGLPSNEIPVALATFNFGVELGQLLFVGVIIGLWKLIQGHVQVKPWQKKVIPYGIGSIAVFWVIERIINI</sequence>
<keyword evidence="1" id="KW-0472">Membrane</keyword>
<proteinExistence type="predicted"/>
<gene>
    <name evidence="2" type="ORF">DFQ04_2957</name>
</gene>
<evidence type="ECO:0000313" key="3">
    <source>
        <dbReference type="Proteomes" id="UP000294535"/>
    </source>
</evidence>
<dbReference type="InterPro" id="IPR032809">
    <property type="entry name" value="Put_HupE_UreJ"/>
</dbReference>
<protein>
    <submittedName>
        <fullName evidence="2">HupE/UreJ protein</fullName>
    </submittedName>
</protein>
<feature type="transmembrane region" description="Helical" evidence="1">
    <location>
        <begin position="268"/>
        <end position="292"/>
    </location>
</feature>
<dbReference type="RefSeq" id="WP_133557140.1">
    <property type="nucleotide sequence ID" value="NZ_SNYF01000008.1"/>
</dbReference>
<feature type="transmembrane region" description="Helical" evidence="1">
    <location>
        <begin position="205"/>
        <end position="225"/>
    </location>
</feature>
<feature type="transmembrane region" description="Helical" evidence="1">
    <location>
        <begin position="177"/>
        <end position="199"/>
    </location>
</feature>
<dbReference type="Pfam" id="PF13795">
    <property type="entry name" value="HupE_UreJ_2"/>
    <property type="match status" value="1"/>
</dbReference>
<feature type="transmembrane region" description="Helical" evidence="1">
    <location>
        <begin position="146"/>
        <end position="170"/>
    </location>
</feature>
<keyword evidence="3" id="KW-1185">Reference proteome</keyword>
<reference evidence="2 3" key="1">
    <citation type="submission" date="2019-03" db="EMBL/GenBank/DDBJ databases">
        <title>Genomic Encyclopedia of Type Strains, Phase III (KMG-III): the genomes of soil and plant-associated and newly described type strains.</title>
        <authorList>
            <person name="Whitman W."/>
        </authorList>
    </citation>
    <scope>NUCLEOTIDE SEQUENCE [LARGE SCALE GENOMIC DNA]</scope>
    <source>
        <strain evidence="2 3">CECT 8446</strain>
    </source>
</reference>
<dbReference type="OrthoDB" id="9808870at2"/>
<evidence type="ECO:0000313" key="2">
    <source>
        <dbReference type="EMBL" id="TDQ15071.1"/>
    </source>
</evidence>
<keyword evidence="1" id="KW-1133">Transmembrane helix</keyword>
<dbReference type="Proteomes" id="UP000294535">
    <property type="component" value="Unassembled WGS sequence"/>
</dbReference>
<organism evidence="2 3">
    <name type="scientific">Algoriphagus boseongensis</name>
    <dbReference type="NCBI Taxonomy" id="1442587"/>
    <lineage>
        <taxon>Bacteria</taxon>
        <taxon>Pseudomonadati</taxon>
        <taxon>Bacteroidota</taxon>
        <taxon>Cytophagia</taxon>
        <taxon>Cytophagales</taxon>
        <taxon>Cyclobacteriaceae</taxon>
        <taxon>Algoriphagus</taxon>
    </lineage>
</organism>
<dbReference type="AlphaFoldDB" id="A0A4R6T3D9"/>
<keyword evidence="1" id="KW-0812">Transmembrane</keyword>
<accession>A0A4R6T3D9</accession>
<feature type="transmembrane region" description="Helical" evidence="1">
    <location>
        <begin position="237"/>
        <end position="256"/>
    </location>
</feature>
<dbReference type="EMBL" id="SNYF01000008">
    <property type="protein sequence ID" value="TDQ15071.1"/>
    <property type="molecule type" value="Genomic_DNA"/>
</dbReference>